<proteinExistence type="predicted"/>
<evidence type="ECO:0000313" key="2">
    <source>
        <dbReference type="EMBL" id="KAH3687759.1"/>
    </source>
</evidence>
<keyword evidence="1" id="KW-1133">Transmembrane helix</keyword>
<keyword evidence="3" id="KW-1185">Reference proteome</keyword>
<dbReference type="Proteomes" id="UP000774326">
    <property type="component" value="Unassembled WGS sequence"/>
</dbReference>
<keyword evidence="1" id="KW-0472">Membrane</keyword>
<evidence type="ECO:0000256" key="1">
    <source>
        <dbReference type="SAM" id="Phobius"/>
    </source>
</evidence>
<reference evidence="2" key="1">
    <citation type="journal article" date="2021" name="Open Biol.">
        <title>Shared evolutionary footprints suggest mitochondrial oxidative damage underlies multiple complex I losses in fungi.</title>
        <authorList>
            <person name="Schikora-Tamarit M.A."/>
            <person name="Marcet-Houben M."/>
            <person name="Nosek J."/>
            <person name="Gabaldon T."/>
        </authorList>
    </citation>
    <scope>NUCLEOTIDE SEQUENCE</scope>
    <source>
        <strain evidence="2">CBS2887</strain>
    </source>
</reference>
<feature type="transmembrane region" description="Helical" evidence="1">
    <location>
        <begin position="29"/>
        <end position="51"/>
    </location>
</feature>
<reference evidence="2" key="2">
    <citation type="submission" date="2021-01" db="EMBL/GenBank/DDBJ databases">
        <authorList>
            <person name="Schikora-Tamarit M.A."/>
        </authorList>
    </citation>
    <scope>NUCLEOTIDE SEQUENCE</scope>
    <source>
        <strain evidence="2">CBS2887</strain>
    </source>
</reference>
<keyword evidence="1" id="KW-0812">Transmembrane</keyword>
<name>A0A9P8QEC3_WICPI</name>
<protein>
    <submittedName>
        <fullName evidence="2">Uncharacterized protein</fullName>
    </submittedName>
</protein>
<sequence length="176" mass="19165">MKDSGFVQSNTSTSMISSQLFKITFVSKFGVISGKSVIVILYPSLAIVIPVNPVPEPNSKMDPFNRSCSFRTFNLSVMNSAKTKEDPQVFKPKLSLTKAGSFNLICSSICSILIFLVVDGLAVLPEFSEIRKDANAKMSSLVTLCCRRDCKYVNNAVGSSLDLRYGSRLDDSSASP</sequence>
<gene>
    <name evidence="2" type="ORF">WICPIJ_001256</name>
</gene>
<organism evidence="2 3">
    <name type="scientific">Wickerhamomyces pijperi</name>
    <name type="common">Yeast</name>
    <name type="synonym">Pichia pijperi</name>
    <dbReference type="NCBI Taxonomy" id="599730"/>
    <lineage>
        <taxon>Eukaryota</taxon>
        <taxon>Fungi</taxon>
        <taxon>Dikarya</taxon>
        <taxon>Ascomycota</taxon>
        <taxon>Saccharomycotina</taxon>
        <taxon>Saccharomycetes</taxon>
        <taxon>Phaffomycetales</taxon>
        <taxon>Wickerhamomycetaceae</taxon>
        <taxon>Wickerhamomyces</taxon>
    </lineage>
</organism>
<comment type="caution">
    <text evidence="2">The sequence shown here is derived from an EMBL/GenBank/DDBJ whole genome shotgun (WGS) entry which is preliminary data.</text>
</comment>
<evidence type="ECO:0000313" key="3">
    <source>
        <dbReference type="Proteomes" id="UP000774326"/>
    </source>
</evidence>
<feature type="transmembrane region" description="Helical" evidence="1">
    <location>
        <begin position="102"/>
        <end position="124"/>
    </location>
</feature>
<dbReference type="EMBL" id="JAEUBG010000631">
    <property type="protein sequence ID" value="KAH3687759.1"/>
    <property type="molecule type" value="Genomic_DNA"/>
</dbReference>
<dbReference type="AlphaFoldDB" id="A0A9P8QEC3"/>
<accession>A0A9P8QEC3</accession>